<dbReference type="Gene3D" id="2.60.40.1180">
    <property type="entry name" value="Golgi alpha-mannosidase II"/>
    <property type="match status" value="1"/>
</dbReference>
<dbReference type="InterPro" id="IPR054169">
    <property type="entry name" value="GlgB_N"/>
</dbReference>
<dbReference type="SMART" id="SM00642">
    <property type="entry name" value="Aamy"/>
    <property type="match status" value="1"/>
</dbReference>
<dbReference type="FunFam" id="2.60.40.1180:FF:000002">
    <property type="entry name" value="1,4-alpha-glucan branching enzyme GlgB"/>
    <property type="match status" value="1"/>
</dbReference>
<dbReference type="CDD" id="cd02855">
    <property type="entry name" value="E_set_GBE_prok_N"/>
    <property type="match status" value="1"/>
</dbReference>
<evidence type="ECO:0000256" key="4">
    <source>
        <dbReference type="ARBA" id="ARBA00009000"/>
    </source>
</evidence>
<accession>A0A379FE78</accession>
<dbReference type="Pfam" id="PF02922">
    <property type="entry name" value="CBM_48"/>
    <property type="match status" value="1"/>
</dbReference>
<dbReference type="NCBIfam" id="TIGR01515">
    <property type="entry name" value="branching_enzym"/>
    <property type="match status" value="1"/>
</dbReference>
<dbReference type="NCBIfam" id="NF003811">
    <property type="entry name" value="PRK05402.1"/>
    <property type="match status" value="1"/>
</dbReference>
<dbReference type="GO" id="GO:0003844">
    <property type="term" value="F:1,4-alpha-glucan branching enzyme activity"/>
    <property type="evidence" value="ECO:0007669"/>
    <property type="project" value="UniProtKB-UniRule"/>
</dbReference>
<dbReference type="InterPro" id="IPR006048">
    <property type="entry name" value="A-amylase/branching_C"/>
</dbReference>
<dbReference type="InterPro" id="IPR013780">
    <property type="entry name" value="Glyco_hydro_b"/>
</dbReference>
<dbReference type="Pfam" id="PF02806">
    <property type="entry name" value="Alpha-amylase_C"/>
    <property type="match status" value="1"/>
</dbReference>
<proteinExistence type="inferred from homology"/>
<keyword evidence="9 10" id="KW-0119">Carbohydrate metabolism</keyword>
<dbReference type="SUPFAM" id="SSF81296">
    <property type="entry name" value="E set domains"/>
    <property type="match status" value="2"/>
</dbReference>
<evidence type="ECO:0000256" key="10">
    <source>
        <dbReference type="HAMAP-Rule" id="MF_00685"/>
    </source>
</evidence>
<dbReference type="EMBL" id="UGTW01000001">
    <property type="protein sequence ID" value="SUC17877.1"/>
    <property type="molecule type" value="Genomic_DNA"/>
</dbReference>
<keyword evidence="7 10" id="KW-0808">Transferase</keyword>
<comment type="function">
    <text evidence="2 10">Catalyzes the formation of the alpha-1,6-glucosidic linkages in glycogen by scission of a 1,4-alpha-linked oligosaccharide from growing alpha-1,4-glucan chains and the subsequent attachment of the oligosaccharide to the alpha-1,6 position.</text>
</comment>
<dbReference type="SUPFAM" id="SSF51011">
    <property type="entry name" value="Glycosyl hydrolase domain"/>
    <property type="match status" value="1"/>
</dbReference>
<feature type="active site" description="Proton donor" evidence="10 11">
    <location>
        <position position="459"/>
    </location>
</feature>
<dbReference type="InterPro" id="IPR006407">
    <property type="entry name" value="GlgB"/>
</dbReference>
<dbReference type="Pfam" id="PF22019">
    <property type="entry name" value="GlgB_N"/>
    <property type="match status" value="1"/>
</dbReference>
<comment type="similarity">
    <text evidence="4 10">Belongs to the glycosyl hydrolase 13 family. GlgB subfamily.</text>
</comment>
<dbReference type="InterPro" id="IPR014756">
    <property type="entry name" value="Ig_E-set"/>
</dbReference>
<evidence type="ECO:0000256" key="9">
    <source>
        <dbReference type="ARBA" id="ARBA00023277"/>
    </source>
</evidence>
<evidence type="ECO:0000313" key="14">
    <source>
        <dbReference type="Proteomes" id="UP000254331"/>
    </source>
</evidence>
<keyword evidence="5 10" id="KW-0321">Glycogen metabolism</keyword>
<dbReference type="AlphaFoldDB" id="A0A379FE78"/>
<evidence type="ECO:0000256" key="1">
    <source>
        <dbReference type="ARBA" id="ARBA00000826"/>
    </source>
</evidence>
<name>A0A379FE78_PROVU</name>
<dbReference type="FunFam" id="2.60.40.10:FF:000169">
    <property type="entry name" value="1,4-alpha-glucan branching enzyme GlgB"/>
    <property type="match status" value="1"/>
</dbReference>
<dbReference type="GO" id="GO:0005829">
    <property type="term" value="C:cytosol"/>
    <property type="evidence" value="ECO:0007669"/>
    <property type="project" value="TreeGrafter"/>
</dbReference>
<dbReference type="PANTHER" id="PTHR43651">
    <property type="entry name" value="1,4-ALPHA-GLUCAN-BRANCHING ENZYME"/>
    <property type="match status" value="1"/>
</dbReference>
<dbReference type="RefSeq" id="WP_036936862.1">
    <property type="nucleotide sequence ID" value="NZ_CAXOHZ010000001.1"/>
</dbReference>
<dbReference type="GO" id="GO:0005978">
    <property type="term" value="P:glycogen biosynthetic process"/>
    <property type="evidence" value="ECO:0007669"/>
    <property type="project" value="UniProtKB-UniRule"/>
</dbReference>
<reference evidence="13 14" key="1">
    <citation type="submission" date="2018-06" db="EMBL/GenBank/DDBJ databases">
        <authorList>
            <consortium name="Pathogen Informatics"/>
            <person name="Doyle S."/>
        </authorList>
    </citation>
    <scope>NUCLEOTIDE SEQUENCE [LARGE SCALE GENOMIC DNA]</scope>
    <source>
        <strain evidence="13 14">NCTC10376</strain>
    </source>
</reference>
<dbReference type="InterPro" id="IPR017853">
    <property type="entry name" value="GH"/>
</dbReference>
<evidence type="ECO:0000259" key="12">
    <source>
        <dbReference type="SMART" id="SM00642"/>
    </source>
</evidence>
<gene>
    <name evidence="10 13" type="primary">glgB</name>
    <name evidence="13" type="ORF">NCTC10376_03830</name>
</gene>
<protein>
    <recommendedName>
        <fullName evidence="10">1,4-alpha-glucan branching enzyme GlgB</fullName>
        <ecNumber evidence="10">2.4.1.18</ecNumber>
    </recommendedName>
    <alternativeName>
        <fullName evidence="10">1,4-alpha-D-glucan:1,4-alpha-D-glucan 6-glucosyl-transferase</fullName>
    </alternativeName>
    <alternativeName>
        <fullName evidence="10">Alpha-(1-&gt;4)-glucan branching enzyme</fullName>
    </alternativeName>
    <alternativeName>
        <fullName evidence="10">Glycogen branching enzyme</fullName>
        <shortName evidence="10">BE</shortName>
    </alternativeName>
</protein>
<dbReference type="InterPro" id="IPR013783">
    <property type="entry name" value="Ig-like_fold"/>
</dbReference>
<sequence length="728" mass="83926">MSVAVTKKAIEKLINGYNSDPFALLGMHETSAGLEVRAFLPDAVAVSVIDRKNGRKVATLEFKHPSGFFCGVIPRRKRRFSYCLDVTWENNTQSVVDDPYQFGILLQEMDIWFLAQGHHSRPYQCLGAHPTKLGDIDGITFAVWAPNAQSVSVVGDFSFWDERRFPMRLRRESGIWELFVPQAHLGDCYKYAILDANGERRLKADPYAFETQIRPETASIINTLPSVKPMPLSRQHANQRNAPISIYEVHLGSWRRHTDDQSWLSYRELAEQLIPYVKEMGFTHIELLPINEHPFDGSWGYQPLGLYSPTRRFGSPMDFRDFIEAAHQAEISVILDWVPGHFPEDDYGLRNFDGTSLYEYADRREGFHPDWNTLIYNYGRNEVLNYLSGNLLYWHEHFALDGFRFDAVASMLYRDYSRKEGEWIPNKHGGRENLEAIDFLRYTHKLLGATCPGIITIAEESTDFPGVTLPPDEGGLGFNYKWNMGWMHDTLAYMQRDPIYRKFHHNQMTFGVLYAYNENFILPLSHDEFVHGKGSLIGRMVGNDWQKFANLRAYLGFMWAYPGKKLLFMGCEFAQWREWNHDSSLDWHLLETPNSPHQGIQHFVRDLNLSYQTNSPLYECDFEREGFEWLTVDDHDNSVFAFCRKDTQGNELIIISNFTPVVHHNYVVGVNKAGIYQEIINSDSEFYNGTNVGNLGEIETTEKGLNGKPHSLSLTLPPLATLYLKLKD</sequence>
<dbReference type="PIRSF" id="PIRSF000463">
    <property type="entry name" value="GlgB"/>
    <property type="match status" value="1"/>
</dbReference>
<evidence type="ECO:0000256" key="6">
    <source>
        <dbReference type="ARBA" id="ARBA00022676"/>
    </source>
</evidence>
<dbReference type="OrthoDB" id="9800174at2"/>
<dbReference type="UniPathway" id="UPA00164"/>
<evidence type="ECO:0000256" key="7">
    <source>
        <dbReference type="ARBA" id="ARBA00022679"/>
    </source>
</evidence>
<comment type="subunit">
    <text evidence="10">Monomer.</text>
</comment>
<dbReference type="CDD" id="cd11322">
    <property type="entry name" value="AmyAc_Glg_BE"/>
    <property type="match status" value="1"/>
</dbReference>
<evidence type="ECO:0000256" key="5">
    <source>
        <dbReference type="ARBA" id="ARBA00022600"/>
    </source>
</evidence>
<dbReference type="Gene3D" id="2.60.40.10">
    <property type="entry name" value="Immunoglobulins"/>
    <property type="match status" value="2"/>
</dbReference>
<evidence type="ECO:0000256" key="2">
    <source>
        <dbReference type="ARBA" id="ARBA00002953"/>
    </source>
</evidence>
<feature type="active site" description="Nucleophile" evidence="10 11">
    <location>
        <position position="406"/>
    </location>
</feature>
<dbReference type="FunFam" id="3.20.20.80:FF:000003">
    <property type="entry name" value="1,4-alpha-glucan branching enzyme GlgB"/>
    <property type="match status" value="1"/>
</dbReference>
<comment type="pathway">
    <text evidence="3 10">Glycan biosynthesis; glycogen biosynthesis.</text>
</comment>
<dbReference type="Gene3D" id="3.20.20.80">
    <property type="entry name" value="Glycosidases"/>
    <property type="match status" value="1"/>
</dbReference>
<comment type="catalytic activity">
    <reaction evidence="1 10">
        <text>Transfers a segment of a (1-&gt;4)-alpha-D-glucan chain to a primary hydroxy group in a similar glucan chain.</text>
        <dbReference type="EC" id="2.4.1.18"/>
    </reaction>
</comment>
<dbReference type="InterPro" id="IPR006047">
    <property type="entry name" value="GH13_cat_dom"/>
</dbReference>
<dbReference type="InterPro" id="IPR044143">
    <property type="entry name" value="GlgB_N_E_set_prok"/>
</dbReference>
<dbReference type="Pfam" id="PF00128">
    <property type="entry name" value="Alpha-amylase"/>
    <property type="match status" value="1"/>
</dbReference>
<keyword evidence="6 10" id="KW-0328">Glycosyltransferase</keyword>
<evidence type="ECO:0000256" key="3">
    <source>
        <dbReference type="ARBA" id="ARBA00004964"/>
    </source>
</evidence>
<keyword evidence="8 10" id="KW-0320">Glycogen biosynthesis</keyword>
<dbReference type="PANTHER" id="PTHR43651:SF3">
    <property type="entry name" value="1,4-ALPHA-GLUCAN-BRANCHING ENZYME"/>
    <property type="match status" value="1"/>
</dbReference>
<evidence type="ECO:0000313" key="13">
    <source>
        <dbReference type="EMBL" id="SUC17877.1"/>
    </source>
</evidence>
<dbReference type="Proteomes" id="UP000254331">
    <property type="component" value="Unassembled WGS sequence"/>
</dbReference>
<evidence type="ECO:0000256" key="8">
    <source>
        <dbReference type="ARBA" id="ARBA00023056"/>
    </source>
</evidence>
<dbReference type="HAMAP" id="MF_00685">
    <property type="entry name" value="GlgB"/>
    <property type="match status" value="1"/>
</dbReference>
<dbReference type="SUPFAM" id="SSF51445">
    <property type="entry name" value="(Trans)glycosidases"/>
    <property type="match status" value="1"/>
</dbReference>
<dbReference type="GO" id="GO:0043169">
    <property type="term" value="F:cation binding"/>
    <property type="evidence" value="ECO:0007669"/>
    <property type="project" value="InterPro"/>
</dbReference>
<dbReference type="EC" id="2.4.1.18" evidence="10"/>
<dbReference type="InterPro" id="IPR037439">
    <property type="entry name" value="Branching_enzy"/>
</dbReference>
<evidence type="ECO:0000256" key="11">
    <source>
        <dbReference type="PIRSR" id="PIRSR000463-1"/>
    </source>
</evidence>
<dbReference type="InterPro" id="IPR004193">
    <property type="entry name" value="Glyco_hydro_13_N"/>
</dbReference>
<dbReference type="NCBIfam" id="NF008967">
    <property type="entry name" value="PRK12313.1"/>
    <property type="match status" value="1"/>
</dbReference>
<organism evidence="13 14">
    <name type="scientific">Proteus vulgaris</name>
    <dbReference type="NCBI Taxonomy" id="585"/>
    <lineage>
        <taxon>Bacteria</taxon>
        <taxon>Pseudomonadati</taxon>
        <taxon>Pseudomonadota</taxon>
        <taxon>Gammaproteobacteria</taxon>
        <taxon>Enterobacterales</taxon>
        <taxon>Morganellaceae</taxon>
        <taxon>Proteus</taxon>
    </lineage>
</organism>
<feature type="domain" description="Glycosyl hydrolase family 13 catalytic" evidence="12">
    <location>
        <begin position="248"/>
        <end position="628"/>
    </location>
</feature>
<dbReference type="GO" id="GO:0004553">
    <property type="term" value="F:hydrolase activity, hydrolyzing O-glycosyl compounds"/>
    <property type="evidence" value="ECO:0007669"/>
    <property type="project" value="InterPro"/>
</dbReference>